<feature type="domain" description="RING-type" evidence="6">
    <location>
        <begin position="432"/>
        <end position="473"/>
    </location>
</feature>
<keyword evidence="3" id="KW-0862">Zinc</keyword>
<dbReference type="InterPro" id="IPR001841">
    <property type="entry name" value="Znf_RING"/>
</dbReference>
<evidence type="ECO:0000256" key="4">
    <source>
        <dbReference type="PROSITE-ProRule" id="PRU00175"/>
    </source>
</evidence>
<dbReference type="InterPro" id="IPR013083">
    <property type="entry name" value="Znf_RING/FYVE/PHD"/>
</dbReference>
<organism evidence="7 8">
    <name type="scientific">Onchocerca volvulus</name>
    <dbReference type="NCBI Taxonomy" id="6282"/>
    <lineage>
        <taxon>Eukaryota</taxon>
        <taxon>Metazoa</taxon>
        <taxon>Ecdysozoa</taxon>
        <taxon>Nematoda</taxon>
        <taxon>Chromadorea</taxon>
        <taxon>Rhabditida</taxon>
        <taxon>Spirurina</taxon>
        <taxon>Spiruromorpha</taxon>
        <taxon>Filarioidea</taxon>
        <taxon>Onchocercidae</taxon>
        <taxon>Onchocerca</taxon>
    </lineage>
</organism>
<evidence type="ECO:0000259" key="6">
    <source>
        <dbReference type="PROSITE" id="PS50089"/>
    </source>
</evidence>
<dbReference type="GO" id="GO:0008270">
    <property type="term" value="F:zinc ion binding"/>
    <property type="evidence" value="ECO:0007669"/>
    <property type="project" value="UniProtKB-KW"/>
</dbReference>
<dbReference type="GO" id="GO:0016567">
    <property type="term" value="P:protein ubiquitination"/>
    <property type="evidence" value="ECO:0007669"/>
    <property type="project" value="TreeGrafter"/>
</dbReference>
<evidence type="ECO:0000313" key="8">
    <source>
        <dbReference type="Proteomes" id="UP000024404"/>
    </source>
</evidence>
<dbReference type="SMART" id="SM00744">
    <property type="entry name" value="RINGv"/>
    <property type="match status" value="1"/>
</dbReference>
<protein>
    <submittedName>
        <fullName evidence="7">RING-type domain-containing protein</fullName>
    </submittedName>
</protein>
<keyword evidence="2 4" id="KW-0863">Zinc-finger</keyword>
<proteinExistence type="predicted"/>
<dbReference type="Pfam" id="PF13639">
    <property type="entry name" value="zf-RING_2"/>
    <property type="match status" value="1"/>
</dbReference>
<dbReference type="PANTHER" id="PTHR46171">
    <property type="entry name" value="GH10160P"/>
    <property type="match status" value="1"/>
</dbReference>
<evidence type="ECO:0000313" key="7">
    <source>
        <dbReference type="EnsemblMetazoa" id="OVOC5491.1"/>
    </source>
</evidence>
<name>A0A8R1TW09_ONCVO</name>
<dbReference type="InterPro" id="IPR011016">
    <property type="entry name" value="Znf_RING-CH"/>
</dbReference>
<evidence type="ECO:0000256" key="5">
    <source>
        <dbReference type="SAM" id="MobiDB-lite"/>
    </source>
</evidence>
<dbReference type="OMA" id="CQCDFEK"/>
<dbReference type="EnsemblMetazoa" id="OVOC5491.1">
    <property type="protein sequence ID" value="OVOC5491.1"/>
    <property type="gene ID" value="WBGene00242300"/>
</dbReference>
<dbReference type="SMART" id="SM00184">
    <property type="entry name" value="RING"/>
    <property type="match status" value="1"/>
</dbReference>
<dbReference type="PROSITE" id="PS50089">
    <property type="entry name" value="ZF_RING_2"/>
    <property type="match status" value="1"/>
</dbReference>
<dbReference type="GO" id="GO:0061630">
    <property type="term" value="F:ubiquitin protein ligase activity"/>
    <property type="evidence" value="ECO:0007669"/>
    <property type="project" value="TreeGrafter"/>
</dbReference>
<evidence type="ECO:0000256" key="3">
    <source>
        <dbReference type="ARBA" id="ARBA00022833"/>
    </source>
</evidence>
<keyword evidence="8" id="KW-1185">Reference proteome</keyword>
<reference evidence="8" key="1">
    <citation type="submission" date="2013-10" db="EMBL/GenBank/DDBJ databases">
        <title>Genome sequencing of Onchocerca volvulus.</title>
        <authorList>
            <person name="Cotton J."/>
            <person name="Tsai J."/>
            <person name="Stanley E."/>
            <person name="Tracey A."/>
            <person name="Holroyd N."/>
            <person name="Lustigman S."/>
            <person name="Berriman M."/>
        </authorList>
    </citation>
    <scope>NUCLEOTIDE SEQUENCE</scope>
</reference>
<feature type="region of interest" description="Disordered" evidence="5">
    <location>
        <begin position="21"/>
        <end position="60"/>
    </location>
</feature>
<keyword evidence="1" id="KW-0479">Metal-binding</keyword>
<dbReference type="PANTHER" id="PTHR46171:SF3">
    <property type="entry name" value="GH10160P"/>
    <property type="match status" value="1"/>
</dbReference>
<sequence length="545" mass="58761">MSGREVESALHLGLVFQQIPETSTVPATSGETSRKRTADVEPAADVPSASRRRRNANADASSYIRPTFPSCCVNEREEIVFPAKLRKGQAQTKCLADGNDKKKCYAENTQGVVDQTCLIPSSPGYDPTAAAAVQPPITPIFGPQVIAPQVHAQLATVPSTSVVHNVTPIALHLHGLSPSVASNYAYFLPHPAHHMIQPLMGLRLPTTPVQYMSQDIPFPDQAFLPPLISDIPESIQRSLDELPVPPTAIPTAVSGGNNWDSSIAQYRLYPGFPYLPRPINAQMESVASRVRIAQAAAQVGVDPSAATQLLANPAHGHIPVDYYAESNQTPIPLVEGPVAVPTMAAEWVPPPPAPIQDNNTISAVNYHQQLERLASGEIPFRAWEAAVLHIFDRITPQMNAARLPPKGMTKNEIDKLKSFRITDPALLMEKVCVICQCDFEKRDLVRMLPCAHHFHLKCIDKWLKGNRTCPICRQSAAPEGADSGAEVTSAMATATATAVVMGTSAGTGIEHNATDENDDFENSRAAVQVITHMGSDDAALSDSSF</sequence>
<dbReference type="CDD" id="cd16472">
    <property type="entry name" value="RING-H2_RNF38-like"/>
    <property type="match status" value="1"/>
</dbReference>
<evidence type="ECO:0000256" key="2">
    <source>
        <dbReference type="ARBA" id="ARBA00022771"/>
    </source>
</evidence>
<feature type="compositionally biased region" description="Polar residues" evidence="5">
    <location>
        <begin position="21"/>
        <end position="31"/>
    </location>
</feature>
<dbReference type="AlphaFoldDB" id="A0A8R1TW09"/>
<dbReference type="Gene3D" id="3.30.40.10">
    <property type="entry name" value="Zinc/RING finger domain, C3HC4 (zinc finger)"/>
    <property type="match status" value="1"/>
</dbReference>
<dbReference type="SUPFAM" id="SSF57850">
    <property type="entry name" value="RING/U-box"/>
    <property type="match status" value="1"/>
</dbReference>
<accession>A0A8R1TW09</accession>
<reference evidence="7" key="2">
    <citation type="submission" date="2022-06" db="UniProtKB">
        <authorList>
            <consortium name="EnsemblMetazoa"/>
        </authorList>
    </citation>
    <scope>IDENTIFICATION</scope>
</reference>
<dbReference type="EMBL" id="CMVM020000161">
    <property type="status" value="NOT_ANNOTATED_CDS"/>
    <property type="molecule type" value="Genomic_DNA"/>
</dbReference>
<dbReference type="Proteomes" id="UP000024404">
    <property type="component" value="Unassembled WGS sequence"/>
</dbReference>
<evidence type="ECO:0000256" key="1">
    <source>
        <dbReference type="ARBA" id="ARBA00022723"/>
    </source>
</evidence>